<dbReference type="EMBL" id="SBHS01000013">
    <property type="protein sequence ID" value="TWU74017.1"/>
    <property type="molecule type" value="Genomic_DNA"/>
</dbReference>
<feature type="signal peptide" evidence="1">
    <location>
        <begin position="1"/>
        <end position="17"/>
    </location>
</feature>
<proteinExistence type="predicted"/>
<gene>
    <name evidence="2" type="ORF">ED733_000969</name>
</gene>
<comment type="caution">
    <text evidence="2">The sequence shown here is derived from an EMBL/GenBank/DDBJ whole genome shotgun (WGS) entry which is preliminary data.</text>
</comment>
<evidence type="ECO:0000313" key="3">
    <source>
        <dbReference type="Proteomes" id="UP000317257"/>
    </source>
</evidence>
<feature type="chain" id="PRO_5022936017" evidence="1">
    <location>
        <begin position="18"/>
        <end position="54"/>
    </location>
</feature>
<accession>A0A5C6GA87</accession>
<dbReference type="AlphaFoldDB" id="A0A5C6GA87"/>
<dbReference type="Proteomes" id="UP000317257">
    <property type="component" value="Unassembled WGS sequence"/>
</dbReference>
<keyword evidence="1" id="KW-0732">Signal</keyword>
<sequence length="54" mass="5572">MRFTLLAFLAAVGSVLGSPVAEPEPEAKAANYGGYGGYGDYPPPEGGYEQYATA</sequence>
<reference evidence="3" key="1">
    <citation type="submission" date="2018-12" db="EMBL/GenBank/DDBJ databases">
        <title>The complete genome of Metarhizium rileyi, a key fungal pathogen of Lepidoptera.</title>
        <authorList>
            <person name="Binneck E."/>
            <person name="Lastra C.C.L."/>
            <person name="Sosa-Gomez D.R."/>
        </authorList>
    </citation>
    <scope>NUCLEOTIDE SEQUENCE [LARGE SCALE GENOMIC DNA]</scope>
    <source>
        <strain evidence="3">Cep018-CH2</strain>
    </source>
</reference>
<evidence type="ECO:0000256" key="1">
    <source>
        <dbReference type="SAM" id="SignalP"/>
    </source>
</evidence>
<evidence type="ECO:0000313" key="2">
    <source>
        <dbReference type="EMBL" id="TWU74017.1"/>
    </source>
</evidence>
<protein>
    <submittedName>
        <fullName evidence="2">Uncharacterized protein</fullName>
    </submittedName>
</protein>
<name>A0A5C6GA87_METRR</name>
<organism evidence="2 3">
    <name type="scientific">Metarhizium rileyi (strain RCEF 4871)</name>
    <name type="common">Nomuraea rileyi</name>
    <dbReference type="NCBI Taxonomy" id="1649241"/>
    <lineage>
        <taxon>Eukaryota</taxon>
        <taxon>Fungi</taxon>
        <taxon>Dikarya</taxon>
        <taxon>Ascomycota</taxon>
        <taxon>Pezizomycotina</taxon>
        <taxon>Sordariomycetes</taxon>
        <taxon>Hypocreomycetidae</taxon>
        <taxon>Hypocreales</taxon>
        <taxon>Clavicipitaceae</taxon>
        <taxon>Metarhizium</taxon>
    </lineage>
</organism>